<sequence length="258" mass="27629">MKAVSLYAPYGWKAKIGLIVPSTNTINEPEFWRMAPDGVGVFAARAMLLGSMTQESYVAMAEATRSAAEQLGTAEVDIVAYGCTSGSFMCPMSELVADLRTRAGVPALAASGAVVAALRALGVRKVAVATPYVELVNRREREFLEEYGFGVTSLHGLQMGETQEERRGIGRVPPEAIYRLARMADRPEADAVFISCTNLASLGVIAALERDLGKPVIASNQACFWACMRRLGLNDAVPGYGSLLENCLAPIDDSAFEV</sequence>
<evidence type="ECO:0000313" key="1">
    <source>
        <dbReference type="EMBL" id="VCU68120.1"/>
    </source>
</evidence>
<dbReference type="InterPro" id="IPR053714">
    <property type="entry name" value="Iso_Racemase_Enz_sf"/>
</dbReference>
<organism evidence="1 2">
    <name type="scientific">Pigmentiphaga humi</name>
    <dbReference type="NCBI Taxonomy" id="2478468"/>
    <lineage>
        <taxon>Bacteria</taxon>
        <taxon>Pseudomonadati</taxon>
        <taxon>Pseudomonadota</taxon>
        <taxon>Betaproteobacteria</taxon>
        <taxon>Burkholderiales</taxon>
        <taxon>Alcaligenaceae</taxon>
        <taxon>Pigmentiphaga</taxon>
    </lineage>
</organism>
<dbReference type="PANTHER" id="PTHR40267:SF1">
    <property type="entry name" value="BLR3294 PROTEIN"/>
    <property type="match status" value="1"/>
</dbReference>
<gene>
    <name evidence="1" type="ORF">PIGHUM_00170</name>
</gene>
<dbReference type="EMBL" id="UWPJ01000005">
    <property type="protein sequence ID" value="VCU68120.1"/>
    <property type="molecule type" value="Genomic_DNA"/>
</dbReference>
<keyword evidence="2" id="KW-1185">Reference proteome</keyword>
<dbReference type="EC" id="4.1.1.76" evidence="1"/>
<protein>
    <submittedName>
        <fullName evidence="1">Arylmalonate decarboxylase</fullName>
        <ecNumber evidence="1">4.1.1.76</ecNumber>
    </submittedName>
</protein>
<dbReference type="Proteomes" id="UP000277294">
    <property type="component" value="Unassembled WGS sequence"/>
</dbReference>
<evidence type="ECO:0000313" key="2">
    <source>
        <dbReference type="Proteomes" id="UP000277294"/>
    </source>
</evidence>
<dbReference type="AlphaFoldDB" id="A0A3P4AXK6"/>
<proteinExistence type="predicted"/>
<dbReference type="RefSeq" id="WP_246012849.1">
    <property type="nucleotide sequence ID" value="NZ_UWPJ01000005.1"/>
</dbReference>
<dbReference type="InterPro" id="IPR026286">
    <property type="entry name" value="MaiA/AMDase"/>
</dbReference>
<dbReference type="GO" id="GO:0047436">
    <property type="term" value="F:arylmalonate decarboxylase activity"/>
    <property type="evidence" value="ECO:0007669"/>
    <property type="project" value="UniProtKB-EC"/>
</dbReference>
<dbReference type="PANTHER" id="PTHR40267">
    <property type="entry name" value="BLR3294 PROTEIN"/>
    <property type="match status" value="1"/>
</dbReference>
<reference evidence="1 2" key="1">
    <citation type="submission" date="2018-10" db="EMBL/GenBank/DDBJ databases">
        <authorList>
            <person name="Criscuolo A."/>
        </authorList>
    </citation>
    <scope>NUCLEOTIDE SEQUENCE [LARGE SCALE GENOMIC DNA]</scope>
    <source>
        <strain evidence="1">DnA1</strain>
    </source>
</reference>
<dbReference type="Pfam" id="PF17645">
    <property type="entry name" value="Amdase"/>
    <property type="match status" value="1"/>
</dbReference>
<dbReference type="Gene3D" id="3.40.50.12500">
    <property type="match status" value="1"/>
</dbReference>
<accession>A0A3P4AXK6</accession>
<dbReference type="PIRSF" id="PIRSF015736">
    <property type="entry name" value="MI"/>
    <property type="match status" value="1"/>
</dbReference>
<keyword evidence="1" id="KW-0456">Lyase</keyword>
<name>A0A3P4AXK6_9BURK</name>